<proteinExistence type="predicted"/>
<accession>A0ACC1S7V0</accession>
<sequence>MAASRSIAMLYFHNMEYNNMPCYRTLAPRVKNPGTFEPPTQPEGVFPKQRRHHHSAEAWEAQKAVIVQLYVCENRSAKEVVRILQRDFKFKACLRKLRTKLQEWGMYKALNHYDANPRTQLRDSDERSQDTSTENPEDHLEAALESLHDYREESPVEVSSTLPLKTYCLREISEGHELRHHHILKDCSVSQDELACCSDGLPRDPQSSTTIFQVSVRYNRLDVTIFSEDLYNGLRSLFPLRLWEEGRRFNGQLLLMNYTRLKAQLERLRTLVHSPNKIPSLLEEWELLVNGFVGNRLAFRLFDFKDPSIYSVLDNRLRAAFAQQELDHGIESLNEAFFDLDQLFPEGDDQIEGHNMRAEPETALQTASSERSKREPTTVSHFESTDPCLRDSGVSESPSNSTAEDTDLHTQTIDASWDTPGRRIRAVDVAQDPKIREQERLKLQRFRERFIRHYLLLKQATKDSSTELNQLSAGLRSYKEAWAVAMRTMRQLVRLKVPSLLGALCFLCATRAMADSVSDKEDAYKFEFTQDLMTWGQILPGIETAVQLVWNVQIDKVEFDGGERLPWKRVLGYLRWKSQHILHFKSNAMQQLRESVVGLISTANETFGLETEPGLNGWQQIDIGQSLADTKRSTPQATRWDIEPPDILIAPNALFLKNKFQGTPRFNIVLLVTGIMFALVVLFILGSFKAPLVALRTWKLI</sequence>
<comment type="caution">
    <text evidence="1">The sequence shown here is derived from an EMBL/GenBank/DDBJ whole genome shotgun (WGS) entry which is preliminary data.</text>
</comment>
<evidence type="ECO:0000313" key="1">
    <source>
        <dbReference type="EMBL" id="KAJ3533971.1"/>
    </source>
</evidence>
<reference evidence="1" key="1">
    <citation type="submission" date="2022-08" db="EMBL/GenBank/DDBJ databases">
        <title>Genome Sequence of Fusarium decemcellulare.</title>
        <authorList>
            <person name="Buettner E."/>
        </authorList>
    </citation>
    <scope>NUCLEOTIDE SEQUENCE</scope>
    <source>
        <strain evidence="1">Babe19</strain>
    </source>
</reference>
<protein>
    <submittedName>
        <fullName evidence="1">Uncharacterized protein</fullName>
    </submittedName>
</protein>
<evidence type="ECO:0000313" key="2">
    <source>
        <dbReference type="Proteomes" id="UP001148629"/>
    </source>
</evidence>
<gene>
    <name evidence="1" type="ORF">NM208_g7748</name>
</gene>
<dbReference type="Proteomes" id="UP001148629">
    <property type="component" value="Unassembled WGS sequence"/>
</dbReference>
<name>A0ACC1S7V0_9HYPO</name>
<keyword evidence="2" id="KW-1185">Reference proteome</keyword>
<organism evidence="1 2">
    <name type="scientific">Fusarium decemcellulare</name>
    <dbReference type="NCBI Taxonomy" id="57161"/>
    <lineage>
        <taxon>Eukaryota</taxon>
        <taxon>Fungi</taxon>
        <taxon>Dikarya</taxon>
        <taxon>Ascomycota</taxon>
        <taxon>Pezizomycotina</taxon>
        <taxon>Sordariomycetes</taxon>
        <taxon>Hypocreomycetidae</taxon>
        <taxon>Hypocreales</taxon>
        <taxon>Nectriaceae</taxon>
        <taxon>Fusarium</taxon>
        <taxon>Fusarium decemcellulare species complex</taxon>
    </lineage>
</organism>
<dbReference type="EMBL" id="JANRMS010000822">
    <property type="protein sequence ID" value="KAJ3533971.1"/>
    <property type="molecule type" value="Genomic_DNA"/>
</dbReference>